<feature type="compositionally biased region" description="Basic residues" evidence="2">
    <location>
        <begin position="501"/>
        <end position="514"/>
    </location>
</feature>
<dbReference type="EMBL" id="JH711578">
    <property type="protein sequence ID" value="EIW81062.1"/>
    <property type="molecule type" value="Genomic_DNA"/>
</dbReference>
<keyword evidence="5" id="KW-1185">Reference proteome</keyword>
<protein>
    <recommendedName>
        <fullName evidence="3">Septin-type G domain-containing protein</fullName>
    </recommendedName>
</protein>
<evidence type="ECO:0000259" key="3">
    <source>
        <dbReference type="PROSITE" id="PS51719"/>
    </source>
</evidence>
<evidence type="ECO:0000256" key="1">
    <source>
        <dbReference type="RuleBase" id="RU004560"/>
    </source>
</evidence>
<dbReference type="PANTHER" id="PTHR18884">
    <property type="entry name" value="SEPTIN"/>
    <property type="match status" value="1"/>
</dbReference>
<gene>
    <name evidence="4" type="ORF">CONPUDRAFT_82138</name>
</gene>
<feature type="compositionally biased region" description="Low complexity" evidence="2">
    <location>
        <begin position="433"/>
        <end position="445"/>
    </location>
</feature>
<dbReference type="KEGG" id="cput:CONPUDRAFT_82138"/>
<feature type="region of interest" description="Disordered" evidence="2">
    <location>
        <begin position="56"/>
        <end position="98"/>
    </location>
</feature>
<feature type="compositionally biased region" description="Polar residues" evidence="2">
    <location>
        <begin position="639"/>
        <end position="651"/>
    </location>
</feature>
<dbReference type="RefSeq" id="XP_007768495.1">
    <property type="nucleotide sequence ID" value="XM_007770305.1"/>
</dbReference>
<comment type="similarity">
    <text evidence="1">Belongs to the TRAFAC class TrmE-Era-EngA-EngB-Septin-like GTPase superfamily. Septin GTPase family.</text>
</comment>
<comment type="caution">
    <text evidence="4">The sequence shown here is derived from an EMBL/GenBank/DDBJ whole genome shotgun (WGS) entry which is preliminary data.</text>
</comment>
<organism evidence="4 5">
    <name type="scientific">Coniophora puteana (strain RWD-64-598)</name>
    <name type="common">Brown rot fungus</name>
    <dbReference type="NCBI Taxonomy" id="741705"/>
    <lineage>
        <taxon>Eukaryota</taxon>
        <taxon>Fungi</taxon>
        <taxon>Dikarya</taxon>
        <taxon>Basidiomycota</taxon>
        <taxon>Agaricomycotina</taxon>
        <taxon>Agaricomycetes</taxon>
        <taxon>Agaricomycetidae</taxon>
        <taxon>Boletales</taxon>
        <taxon>Coniophorineae</taxon>
        <taxon>Coniophoraceae</taxon>
        <taxon>Coniophora</taxon>
    </lineage>
</organism>
<name>A0A5M3MPF1_CONPW</name>
<keyword evidence="1" id="KW-0342">GTP-binding</keyword>
<sequence length="751" mass="80495">MAMTNGIPWPEDLVDIAAIRATPPPDDVRQGPFRSALLSSAEGGAIPFHKPSRFRAESLDGHGTQSGNGRRESEGASDEAQAGANEVDRGRPTRPSIVPISSFYMSQSHPPSAFDNWRGSSTQVNAGSNGRRSLRRKVAAPAFNIMVVGARGTGKTSFLRLLLESADPSPSATDEQRASIRKFLSGAPSRTEAMESATMEITESRVDRLLLSVIDTPGLDFGEGRELRAERQMNAIMRYLDAQYADTMNEESKLVRQNKGDQHVHLCVFMMDPSSVVSPSSRRMRHSLPAKKRPDTAVSQTRSRTSEDVNIEASHMHGEGMNGEAEEKGESGTRISTADNPMENEANDELEMSPSELRVISRLAARVNVLPVIARADTLTDEVLVDVKSAVRRGLAGAGLDFGVFGMAAGMPSTATKEEPTSPVNKVNRNVTNGNGNEAENGRANGHADSPVLSTSSANGISPQSLPASAQDSPSANPGPEAETADADETSRPTRPVIKLRAPRRKLSRSRSRSRRDLASVAAEELGEPVAVPARRTSSSIPPTTNGGSNDISGPNSAIEVSDEDEYVAQVRFSASQVAPKLSERLPFALIAPEERAETRARTRALERLNSSAARPGSANGVNGAVNGCASGSVISNGDASMVTSPTTEPNTPGAPAGRRASLLPSAPPEPLRGLFTRRFRWGAVDVLDPTHCDFSALRTAVLTTHMKALKTHTREVLYEKYRTEKLLARRATQNIGPEEAQKLFKDLGLL</sequence>
<dbReference type="PROSITE" id="PS51719">
    <property type="entry name" value="G_SEPTIN"/>
    <property type="match status" value="1"/>
</dbReference>
<feature type="compositionally biased region" description="Basic residues" evidence="2">
    <location>
        <begin position="282"/>
        <end position="291"/>
    </location>
</feature>
<dbReference type="OrthoDB" id="10261408at2759"/>
<feature type="region of interest" description="Disordered" evidence="2">
    <location>
        <begin position="413"/>
        <end position="553"/>
    </location>
</feature>
<evidence type="ECO:0000256" key="2">
    <source>
        <dbReference type="SAM" id="MobiDB-lite"/>
    </source>
</evidence>
<dbReference type="InterPro" id="IPR027417">
    <property type="entry name" value="P-loop_NTPase"/>
</dbReference>
<feature type="domain" description="Septin-type G" evidence="3">
    <location>
        <begin position="139"/>
        <end position="729"/>
    </location>
</feature>
<feature type="compositionally biased region" description="Polar residues" evidence="2">
    <location>
        <begin position="452"/>
        <end position="476"/>
    </location>
</feature>
<dbReference type="SUPFAM" id="SSF52540">
    <property type="entry name" value="P-loop containing nucleoside triphosphate hydrolases"/>
    <property type="match status" value="1"/>
</dbReference>
<feature type="compositionally biased region" description="Polar residues" evidence="2">
    <location>
        <begin position="536"/>
        <end position="553"/>
    </location>
</feature>
<feature type="compositionally biased region" description="Polar residues" evidence="2">
    <location>
        <begin position="118"/>
        <end position="131"/>
    </location>
</feature>
<feature type="region of interest" description="Disordered" evidence="2">
    <location>
        <begin position="275"/>
        <end position="351"/>
    </location>
</feature>
<dbReference type="OMA" id="VRKFRWG"/>
<dbReference type="AlphaFoldDB" id="A0A5M3MPF1"/>
<feature type="compositionally biased region" description="Polar residues" evidence="2">
    <location>
        <begin position="422"/>
        <end position="432"/>
    </location>
</feature>
<accession>A0A5M3MPF1</accession>
<reference evidence="5" key="1">
    <citation type="journal article" date="2012" name="Science">
        <title>The Paleozoic origin of enzymatic lignin decomposition reconstructed from 31 fungal genomes.</title>
        <authorList>
            <person name="Floudas D."/>
            <person name="Binder M."/>
            <person name="Riley R."/>
            <person name="Barry K."/>
            <person name="Blanchette R.A."/>
            <person name="Henrissat B."/>
            <person name="Martinez A.T."/>
            <person name="Otillar R."/>
            <person name="Spatafora J.W."/>
            <person name="Yadav J.S."/>
            <person name="Aerts A."/>
            <person name="Benoit I."/>
            <person name="Boyd A."/>
            <person name="Carlson A."/>
            <person name="Copeland A."/>
            <person name="Coutinho P.M."/>
            <person name="de Vries R.P."/>
            <person name="Ferreira P."/>
            <person name="Findley K."/>
            <person name="Foster B."/>
            <person name="Gaskell J."/>
            <person name="Glotzer D."/>
            <person name="Gorecki P."/>
            <person name="Heitman J."/>
            <person name="Hesse C."/>
            <person name="Hori C."/>
            <person name="Igarashi K."/>
            <person name="Jurgens J.A."/>
            <person name="Kallen N."/>
            <person name="Kersten P."/>
            <person name="Kohler A."/>
            <person name="Kuees U."/>
            <person name="Kumar T.K.A."/>
            <person name="Kuo A."/>
            <person name="LaButti K."/>
            <person name="Larrondo L.F."/>
            <person name="Lindquist E."/>
            <person name="Ling A."/>
            <person name="Lombard V."/>
            <person name="Lucas S."/>
            <person name="Lundell T."/>
            <person name="Martin R."/>
            <person name="McLaughlin D.J."/>
            <person name="Morgenstern I."/>
            <person name="Morin E."/>
            <person name="Murat C."/>
            <person name="Nagy L.G."/>
            <person name="Nolan M."/>
            <person name="Ohm R.A."/>
            <person name="Patyshakuliyeva A."/>
            <person name="Rokas A."/>
            <person name="Ruiz-Duenas F.J."/>
            <person name="Sabat G."/>
            <person name="Salamov A."/>
            <person name="Samejima M."/>
            <person name="Schmutz J."/>
            <person name="Slot J.C."/>
            <person name="St John F."/>
            <person name="Stenlid J."/>
            <person name="Sun H."/>
            <person name="Sun S."/>
            <person name="Syed K."/>
            <person name="Tsang A."/>
            <person name="Wiebenga A."/>
            <person name="Young D."/>
            <person name="Pisabarro A."/>
            <person name="Eastwood D.C."/>
            <person name="Martin F."/>
            <person name="Cullen D."/>
            <person name="Grigoriev I.V."/>
            <person name="Hibbett D.S."/>
        </authorList>
    </citation>
    <scope>NUCLEOTIDE SEQUENCE [LARGE SCALE GENOMIC DNA]</scope>
    <source>
        <strain evidence="5">RWD-64-598 SS2</strain>
    </source>
</reference>
<evidence type="ECO:0000313" key="5">
    <source>
        <dbReference type="Proteomes" id="UP000053558"/>
    </source>
</evidence>
<keyword evidence="1" id="KW-0547">Nucleotide-binding</keyword>
<dbReference type="GO" id="GO:0005525">
    <property type="term" value="F:GTP binding"/>
    <property type="evidence" value="ECO:0007669"/>
    <property type="project" value="UniProtKB-KW"/>
</dbReference>
<dbReference type="Gene3D" id="3.40.50.300">
    <property type="entry name" value="P-loop containing nucleotide triphosphate hydrolases"/>
    <property type="match status" value="2"/>
</dbReference>
<dbReference type="InterPro" id="IPR030379">
    <property type="entry name" value="G_SEPTIN_dom"/>
</dbReference>
<feature type="region of interest" description="Disordered" evidence="2">
    <location>
        <begin position="113"/>
        <end position="133"/>
    </location>
</feature>
<dbReference type="Pfam" id="PF00735">
    <property type="entry name" value="Septin"/>
    <property type="match status" value="2"/>
</dbReference>
<feature type="region of interest" description="Disordered" evidence="2">
    <location>
        <begin position="639"/>
        <end position="668"/>
    </location>
</feature>
<evidence type="ECO:0000313" key="4">
    <source>
        <dbReference type="EMBL" id="EIW81062.1"/>
    </source>
</evidence>
<proteinExistence type="inferred from homology"/>
<dbReference type="Proteomes" id="UP000053558">
    <property type="component" value="Unassembled WGS sequence"/>
</dbReference>
<dbReference type="GeneID" id="19210366"/>